<dbReference type="Gene3D" id="3.30.420.10">
    <property type="entry name" value="Ribonuclease H-like superfamily/Ribonuclease H"/>
    <property type="match status" value="1"/>
</dbReference>
<dbReference type="Pfam" id="PF01351">
    <property type="entry name" value="RNase_HII"/>
    <property type="match status" value="1"/>
</dbReference>
<keyword evidence="15" id="KW-1185">Reference proteome</keyword>
<evidence type="ECO:0000259" key="13">
    <source>
        <dbReference type="PROSITE" id="PS51975"/>
    </source>
</evidence>
<dbReference type="GO" id="GO:0032299">
    <property type="term" value="C:ribonuclease H2 complex"/>
    <property type="evidence" value="ECO:0007669"/>
    <property type="project" value="TreeGrafter"/>
</dbReference>
<dbReference type="InterPro" id="IPR036397">
    <property type="entry name" value="RNaseH_sf"/>
</dbReference>
<dbReference type="GO" id="GO:0004523">
    <property type="term" value="F:RNA-DNA hybrid ribonuclease activity"/>
    <property type="evidence" value="ECO:0007669"/>
    <property type="project" value="UniProtKB-UniRule"/>
</dbReference>
<evidence type="ECO:0000256" key="4">
    <source>
        <dbReference type="ARBA" id="ARBA00007383"/>
    </source>
</evidence>
<evidence type="ECO:0000256" key="3">
    <source>
        <dbReference type="ARBA" id="ARBA00004496"/>
    </source>
</evidence>
<comment type="similarity">
    <text evidence="4 12">Belongs to the RNase HII family.</text>
</comment>
<comment type="cofactor">
    <cofactor evidence="2">
        <name>Mg(2+)</name>
        <dbReference type="ChEBI" id="CHEBI:18420"/>
    </cofactor>
</comment>
<reference evidence="14" key="2">
    <citation type="submission" date="2025-09" db="UniProtKB">
        <authorList>
            <consortium name="Ensembl"/>
        </authorList>
    </citation>
    <scope>IDENTIFICATION</scope>
</reference>
<dbReference type="NCBIfam" id="NF000595">
    <property type="entry name" value="PRK00015.1-3"/>
    <property type="match status" value="1"/>
</dbReference>
<evidence type="ECO:0000256" key="7">
    <source>
        <dbReference type="ARBA" id="ARBA00022723"/>
    </source>
</evidence>
<evidence type="ECO:0000256" key="1">
    <source>
        <dbReference type="ARBA" id="ARBA00000077"/>
    </source>
</evidence>
<evidence type="ECO:0000256" key="11">
    <source>
        <dbReference type="PROSITE-ProRule" id="PRU01319"/>
    </source>
</evidence>
<dbReference type="GO" id="GO:0003723">
    <property type="term" value="F:RNA binding"/>
    <property type="evidence" value="ECO:0007669"/>
    <property type="project" value="UniProtKB-UniRule"/>
</dbReference>
<accession>A0A8C5IID9</accession>
<dbReference type="GO" id="GO:0006298">
    <property type="term" value="P:mismatch repair"/>
    <property type="evidence" value="ECO:0007669"/>
    <property type="project" value="TreeGrafter"/>
</dbReference>
<dbReference type="GO" id="GO:0043137">
    <property type="term" value="P:DNA replication, removal of RNA primer"/>
    <property type="evidence" value="ECO:0007669"/>
    <property type="project" value="TreeGrafter"/>
</dbReference>
<protein>
    <recommendedName>
        <fullName evidence="12">Ribonuclease</fullName>
        <ecNumber evidence="12">3.1.26.4</ecNumber>
    </recommendedName>
</protein>
<dbReference type="PANTHER" id="PTHR10954">
    <property type="entry name" value="RIBONUCLEASE H2 SUBUNIT A"/>
    <property type="match status" value="1"/>
</dbReference>
<feature type="binding site" evidence="11">
    <location>
        <position position="29"/>
    </location>
    <ligand>
        <name>a divalent metal cation</name>
        <dbReference type="ChEBI" id="CHEBI:60240"/>
    </ligand>
</feature>
<feature type="binding site" evidence="11">
    <location>
        <position position="28"/>
    </location>
    <ligand>
        <name>a divalent metal cation</name>
        <dbReference type="ChEBI" id="CHEBI:60240"/>
    </ligand>
</feature>
<dbReference type="InterPro" id="IPR024567">
    <property type="entry name" value="RNase_HII/HIII_dom"/>
</dbReference>
<evidence type="ECO:0000313" key="15">
    <source>
        <dbReference type="Proteomes" id="UP000694408"/>
    </source>
</evidence>
<dbReference type="InterPro" id="IPR022898">
    <property type="entry name" value="RNase_HII"/>
</dbReference>
<dbReference type="PROSITE" id="PS51975">
    <property type="entry name" value="RNASE_H_2"/>
    <property type="match status" value="1"/>
</dbReference>
<sequence>MKKDRHSLEQFDEDIRIKNNVVNIAGFDEAGRGPLCGPVACGGCVLPRDYYFPFIDDSKKLTPKEREKAFEEIKRVALAYSVQLISPEKIDEINILEASRLGMELCLEDIKKQLNVDYIVTDYMKLHTDIPVLAIPKGDATSQCVAAASILAKVTRDHYMEELDKQYPEYLFKKHKGYPTKAHMEVLMSNGVIKGLYRESYKPVQLALEKKDLVSL</sequence>
<dbReference type="Ensembl" id="ENSJHYT00000003344.1">
    <property type="protein sequence ID" value="ENSJHYP00000002711.1"/>
    <property type="gene ID" value="ENSJHYG00000002264.1"/>
</dbReference>
<dbReference type="CDD" id="cd07182">
    <property type="entry name" value="RNase_HII_bacteria_HII_like"/>
    <property type="match status" value="1"/>
</dbReference>
<evidence type="ECO:0000256" key="8">
    <source>
        <dbReference type="ARBA" id="ARBA00022759"/>
    </source>
</evidence>
<evidence type="ECO:0000256" key="10">
    <source>
        <dbReference type="ARBA" id="ARBA00023211"/>
    </source>
</evidence>
<keyword evidence="7 11" id="KW-0479">Metal-binding</keyword>
<comment type="function">
    <text evidence="12">Endonuclease that specifically degrades the RNA of RNA-DNA hybrids.</text>
</comment>
<feature type="domain" description="RNase H type-2" evidence="13">
    <location>
        <begin position="22"/>
        <end position="213"/>
    </location>
</feature>
<dbReference type="GO" id="GO:0046872">
    <property type="term" value="F:metal ion binding"/>
    <property type="evidence" value="ECO:0007669"/>
    <property type="project" value="UniProtKB-KW"/>
</dbReference>
<dbReference type="GO" id="GO:0005737">
    <property type="term" value="C:cytoplasm"/>
    <property type="evidence" value="ECO:0007669"/>
    <property type="project" value="UniProtKB-SubCell"/>
</dbReference>
<keyword evidence="9 11" id="KW-0378">Hydrolase</keyword>
<evidence type="ECO:0000256" key="5">
    <source>
        <dbReference type="ARBA" id="ARBA00022490"/>
    </source>
</evidence>
<comment type="catalytic activity">
    <reaction evidence="1 11 12">
        <text>Endonucleolytic cleavage to 5'-phosphomonoester.</text>
        <dbReference type="EC" id="3.1.26.4"/>
    </reaction>
</comment>
<dbReference type="AlphaFoldDB" id="A0A8C5IID9"/>
<dbReference type="SUPFAM" id="SSF53098">
    <property type="entry name" value="Ribonuclease H-like"/>
    <property type="match status" value="1"/>
</dbReference>
<evidence type="ECO:0000256" key="6">
    <source>
        <dbReference type="ARBA" id="ARBA00022722"/>
    </source>
</evidence>
<evidence type="ECO:0000256" key="9">
    <source>
        <dbReference type="ARBA" id="ARBA00022801"/>
    </source>
</evidence>
<dbReference type="OMA" id="YPTKLHL"/>
<dbReference type="InterPro" id="IPR012337">
    <property type="entry name" value="RNaseH-like_sf"/>
</dbReference>
<keyword evidence="10" id="KW-0464">Manganese</keyword>
<proteinExistence type="inferred from homology"/>
<keyword evidence="8 11" id="KW-0255">Endonuclease</keyword>
<dbReference type="InterPro" id="IPR001352">
    <property type="entry name" value="RNase_HII/HIII"/>
</dbReference>
<evidence type="ECO:0000256" key="12">
    <source>
        <dbReference type="RuleBase" id="RU003515"/>
    </source>
</evidence>
<evidence type="ECO:0000256" key="2">
    <source>
        <dbReference type="ARBA" id="ARBA00001946"/>
    </source>
</evidence>
<keyword evidence="6 11" id="KW-0540">Nuclease</keyword>
<comment type="cofactor">
    <cofactor evidence="11">
        <name>Mn(2+)</name>
        <dbReference type="ChEBI" id="CHEBI:29035"/>
    </cofactor>
    <cofactor evidence="11">
        <name>Mg(2+)</name>
        <dbReference type="ChEBI" id="CHEBI:18420"/>
    </cofactor>
    <text evidence="11">Manganese or magnesium. Binds 1 divalent metal ion per monomer in the absence of substrate. May bind a second metal ion after substrate binding.</text>
</comment>
<comment type="subcellular location">
    <subcellularLocation>
        <location evidence="3">Cytoplasm</location>
    </subcellularLocation>
</comment>
<keyword evidence="5" id="KW-0963">Cytoplasm</keyword>
<feature type="binding site" evidence="11">
    <location>
        <position position="122"/>
    </location>
    <ligand>
        <name>a divalent metal cation</name>
        <dbReference type="ChEBI" id="CHEBI:60240"/>
    </ligand>
</feature>
<dbReference type="PANTHER" id="PTHR10954:SF18">
    <property type="entry name" value="RIBONUCLEASE HII"/>
    <property type="match status" value="1"/>
</dbReference>
<reference evidence="14" key="1">
    <citation type="submission" date="2025-08" db="UniProtKB">
        <authorList>
            <consortium name="Ensembl"/>
        </authorList>
    </citation>
    <scope>IDENTIFICATION</scope>
</reference>
<evidence type="ECO:0000313" key="14">
    <source>
        <dbReference type="Ensembl" id="ENSJHYP00000002711.1"/>
    </source>
</evidence>
<dbReference type="Proteomes" id="UP000694408">
    <property type="component" value="Unplaced"/>
</dbReference>
<dbReference type="EC" id="3.1.26.4" evidence="12"/>
<name>A0A8C5IID9_JUNHY</name>
<organism evidence="14 15">
    <name type="scientific">Junco hyemalis</name>
    <name type="common">Dark-eyed junco</name>
    <dbReference type="NCBI Taxonomy" id="40217"/>
    <lineage>
        <taxon>Eukaryota</taxon>
        <taxon>Metazoa</taxon>
        <taxon>Chordata</taxon>
        <taxon>Craniata</taxon>
        <taxon>Vertebrata</taxon>
        <taxon>Euteleostomi</taxon>
        <taxon>Archelosauria</taxon>
        <taxon>Archosauria</taxon>
        <taxon>Dinosauria</taxon>
        <taxon>Saurischia</taxon>
        <taxon>Theropoda</taxon>
        <taxon>Coelurosauria</taxon>
        <taxon>Aves</taxon>
        <taxon>Neognathae</taxon>
        <taxon>Neoaves</taxon>
        <taxon>Telluraves</taxon>
        <taxon>Australaves</taxon>
        <taxon>Passeriformes</taxon>
        <taxon>Passerellidae</taxon>
        <taxon>Junco</taxon>
    </lineage>
</organism>